<dbReference type="InterPro" id="IPR011701">
    <property type="entry name" value="MFS"/>
</dbReference>
<reference evidence="6 7" key="1">
    <citation type="submission" date="2023-08" db="EMBL/GenBank/DDBJ databases">
        <title>Black Yeasts Isolated from many extreme environments.</title>
        <authorList>
            <person name="Coleine C."/>
            <person name="Stajich J.E."/>
            <person name="Selbmann L."/>
        </authorList>
    </citation>
    <scope>NUCLEOTIDE SEQUENCE [LARGE SCALE GENOMIC DNA]</scope>
    <source>
        <strain evidence="6 7">CCFEE 6328</strain>
    </source>
</reference>
<gene>
    <name evidence="6" type="ORF">LTR69_008500</name>
</gene>
<dbReference type="Proteomes" id="UP001345691">
    <property type="component" value="Unassembled WGS sequence"/>
</dbReference>
<evidence type="ECO:0000313" key="6">
    <source>
        <dbReference type="EMBL" id="KAK5054932.1"/>
    </source>
</evidence>
<comment type="caution">
    <text evidence="6">The sequence shown here is derived from an EMBL/GenBank/DDBJ whole genome shotgun (WGS) entry which is preliminary data.</text>
</comment>
<evidence type="ECO:0008006" key="8">
    <source>
        <dbReference type="Google" id="ProtNLM"/>
    </source>
</evidence>
<feature type="transmembrane region" description="Helical" evidence="5">
    <location>
        <begin position="48"/>
        <end position="72"/>
    </location>
</feature>
<feature type="transmembrane region" description="Helical" evidence="5">
    <location>
        <begin position="314"/>
        <end position="335"/>
    </location>
</feature>
<evidence type="ECO:0000256" key="3">
    <source>
        <dbReference type="ARBA" id="ARBA00022989"/>
    </source>
</evidence>
<evidence type="ECO:0000256" key="1">
    <source>
        <dbReference type="ARBA" id="ARBA00004141"/>
    </source>
</evidence>
<dbReference type="Pfam" id="PF07690">
    <property type="entry name" value="MFS_1"/>
    <property type="match status" value="1"/>
</dbReference>
<dbReference type="SUPFAM" id="SSF103473">
    <property type="entry name" value="MFS general substrate transporter"/>
    <property type="match status" value="1"/>
</dbReference>
<feature type="transmembrane region" description="Helical" evidence="5">
    <location>
        <begin position="534"/>
        <end position="552"/>
    </location>
</feature>
<dbReference type="PANTHER" id="PTHR23501">
    <property type="entry name" value="MAJOR FACILITATOR SUPERFAMILY"/>
    <property type="match status" value="1"/>
</dbReference>
<sequence>MGTVPVYSHEERAARDVQLTNLKPESPEIERIPTVEIDNYHGINLNIISGYAAVCAMAFAMMQVIIGSGLLARSMAADIGGSTKSVWVAQTVTIVNLAAGVPVSQAADYWGRKWPMLITCFVALIGSIVLSRAQTMTVALFGNFLAAVSTAGQPLFYTVASEIVPRLYRPMAQAGIGLVVAASGMTGLLAGSALTRHNPAGWRVIWYIEIGLFAFSGVILYFLYNPPPRPEQISHTHLQRVKKLDLVGIFLLVSGVTLFSIGLIWFDNPYSFKDPHVNTPFAIGLVLILCLIYHQIRVKKDGIFHHQLFNQRNVWIAAFGIGIEGAAFFGANTYFPLEVSVLFEPDSFIVGTEYCVLFFANLPATFLAGWWSTSRKDLRTPLLVGFACFIVFFATMASVDLNDKTKLWSYVVFLGFGLGCLLGSIVALAQLCAPPHLISITTGIMTSLRGIGTTILLPCTSAIFNSKIKTNLPSKIAAEVIPLGLAPQALAQFIPALANNDPKALQAVPGVTPQIIQAGVHGLKTAYLVSLRPVWLLTLALSAVAFIACIFIKDPKHDFTKHVDAPLDVSEERDERAQDKSAAA</sequence>
<dbReference type="Gene3D" id="1.20.1250.20">
    <property type="entry name" value="MFS general substrate transporter like domains"/>
    <property type="match status" value="1"/>
</dbReference>
<accession>A0ABR0J2V6</accession>
<feature type="transmembrane region" description="Helical" evidence="5">
    <location>
        <begin position="277"/>
        <end position="293"/>
    </location>
</feature>
<keyword evidence="7" id="KW-1185">Reference proteome</keyword>
<evidence type="ECO:0000256" key="5">
    <source>
        <dbReference type="SAM" id="Phobius"/>
    </source>
</evidence>
<comment type="subcellular location">
    <subcellularLocation>
        <location evidence="1">Membrane</location>
        <topology evidence="1">Multi-pass membrane protein</topology>
    </subcellularLocation>
</comment>
<feature type="transmembrane region" description="Helical" evidence="5">
    <location>
        <begin position="347"/>
        <end position="370"/>
    </location>
</feature>
<feature type="transmembrane region" description="Helical" evidence="5">
    <location>
        <begin position="382"/>
        <end position="401"/>
    </location>
</feature>
<feature type="transmembrane region" description="Helical" evidence="5">
    <location>
        <begin position="114"/>
        <end position="133"/>
    </location>
</feature>
<keyword evidence="4 5" id="KW-0472">Membrane</keyword>
<feature type="transmembrane region" description="Helical" evidence="5">
    <location>
        <begin position="407"/>
        <end position="432"/>
    </location>
</feature>
<proteinExistence type="predicted"/>
<dbReference type="InterPro" id="IPR036259">
    <property type="entry name" value="MFS_trans_sf"/>
</dbReference>
<dbReference type="PANTHER" id="PTHR23501:SF195">
    <property type="entry name" value="PEP5"/>
    <property type="match status" value="1"/>
</dbReference>
<evidence type="ECO:0000256" key="4">
    <source>
        <dbReference type="ARBA" id="ARBA00023136"/>
    </source>
</evidence>
<name>A0ABR0J2V6_9EURO</name>
<protein>
    <recommendedName>
        <fullName evidence="8">Major facilitator superfamily (MFS) profile domain-containing protein</fullName>
    </recommendedName>
</protein>
<feature type="transmembrane region" description="Helical" evidence="5">
    <location>
        <begin position="444"/>
        <end position="464"/>
    </location>
</feature>
<feature type="transmembrane region" description="Helical" evidence="5">
    <location>
        <begin position="172"/>
        <end position="192"/>
    </location>
</feature>
<keyword evidence="2 5" id="KW-0812">Transmembrane</keyword>
<evidence type="ECO:0000256" key="2">
    <source>
        <dbReference type="ARBA" id="ARBA00022692"/>
    </source>
</evidence>
<dbReference type="EMBL" id="JAVRRF010000021">
    <property type="protein sequence ID" value="KAK5054932.1"/>
    <property type="molecule type" value="Genomic_DNA"/>
</dbReference>
<feature type="transmembrane region" description="Helical" evidence="5">
    <location>
        <begin position="204"/>
        <end position="224"/>
    </location>
</feature>
<evidence type="ECO:0000313" key="7">
    <source>
        <dbReference type="Proteomes" id="UP001345691"/>
    </source>
</evidence>
<dbReference type="PROSITE" id="PS00216">
    <property type="entry name" value="SUGAR_TRANSPORT_1"/>
    <property type="match status" value="1"/>
</dbReference>
<organism evidence="6 7">
    <name type="scientific">Exophiala sideris</name>
    <dbReference type="NCBI Taxonomy" id="1016849"/>
    <lineage>
        <taxon>Eukaryota</taxon>
        <taxon>Fungi</taxon>
        <taxon>Dikarya</taxon>
        <taxon>Ascomycota</taxon>
        <taxon>Pezizomycotina</taxon>
        <taxon>Eurotiomycetes</taxon>
        <taxon>Chaetothyriomycetidae</taxon>
        <taxon>Chaetothyriales</taxon>
        <taxon>Herpotrichiellaceae</taxon>
        <taxon>Exophiala</taxon>
    </lineage>
</organism>
<feature type="transmembrane region" description="Helical" evidence="5">
    <location>
        <begin position="244"/>
        <end position="265"/>
    </location>
</feature>
<keyword evidence="3 5" id="KW-1133">Transmembrane helix</keyword>
<dbReference type="InterPro" id="IPR005829">
    <property type="entry name" value="Sugar_transporter_CS"/>
</dbReference>